<evidence type="ECO:0000256" key="2">
    <source>
        <dbReference type="ARBA" id="ARBA00022989"/>
    </source>
</evidence>
<evidence type="ECO:0000256" key="4">
    <source>
        <dbReference type="SAM" id="Phobius"/>
    </source>
</evidence>
<dbReference type="InterPro" id="IPR036458">
    <property type="entry name" value="Na:dicarbo_symporter_sf"/>
</dbReference>
<sequence>METLSVPIVFGTLVLLSLIIGIVSGILTKQKRSLESFVTFIVFLAMVSGIFSWFSTQEDGSISAMTYVLMAIVVAVANVVGEVVGRRGYVFDR</sequence>
<evidence type="ECO:0000256" key="3">
    <source>
        <dbReference type="ARBA" id="ARBA00023136"/>
    </source>
</evidence>
<protein>
    <submittedName>
        <fullName evidence="5">Uncharacterized protein</fullName>
    </submittedName>
</protein>
<feature type="transmembrane region" description="Helical" evidence="4">
    <location>
        <begin position="34"/>
        <end position="54"/>
    </location>
</feature>
<accession>X1A6T9</accession>
<organism evidence="5">
    <name type="scientific">marine sediment metagenome</name>
    <dbReference type="NCBI Taxonomy" id="412755"/>
    <lineage>
        <taxon>unclassified sequences</taxon>
        <taxon>metagenomes</taxon>
        <taxon>ecological metagenomes</taxon>
    </lineage>
</organism>
<dbReference type="GO" id="GO:0015293">
    <property type="term" value="F:symporter activity"/>
    <property type="evidence" value="ECO:0007669"/>
    <property type="project" value="InterPro"/>
</dbReference>
<proteinExistence type="predicted"/>
<dbReference type="SUPFAM" id="SSF118215">
    <property type="entry name" value="Proton glutamate symport protein"/>
    <property type="match status" value="1"/>
</dbReference>
<reference evidence="5" key="1">
    <citation type="journal article" date="2014" name="Front. Microbiol.">
        <title>High frequency of phylogenetically diverse reductive dehalogenase-homologous genes in deep subseafloor sedimentary metagenomes.</title>
        <authorList>
            <person name="Kawai M."/>
            <person name="Futagami T."/>
            <person name="Toyoda A."/>
            <person name="Takaki Y."/>
            <person name="Nishi S."/>
            <person name="Hori S."/>
            <person name="Arai W."/>
            <person name="Tsubouchi T."/>
            <person name="Morono Y."/>
            <person name="Uchiyama I."/>
            <person name="Ito T."/>
            <person name="Fujiyama A."/>
            <person name="Inagaki F."/>
            <person name="Takami H."/>
        </authorList>
    </citation>
    <scope>NUCLEOTIDE SEQUENCE</scope>
    <source>
        <strain evidence="5">Expedition CK06-06</strain>
    </source>
</reference>
<name>X1A6T9_9ZZZZ</name>
<keyword evidence="3 4" id="KW-0472">Membrane</keyword>
<gene>
    <name evidence="5" type="ORF">S01H4_33217</name>
</gene>
<dbReference type="AlphaFoldDB" id="X1A6T9"/>
<dbReference type="EMBL" id="BART01017452">
    <property type="protein sequence ID" value="GAG77885.1"/>
    <property type="molecule type" value="Genomic_DNA"/>
</dbReference>
<feature type="transmembrane region" description="Helical" evidence="4">
    <location>
        <begin position="6"/>
        <end position="27"/>
    </location>
</feature>
<evidence type="ECO:0000256" key="1">
    <source>
        <dbReference type="ARBA" id="ARBA00022692"/>
    </source>
</evidence>
<keyword evidence="2 4" id="KW-1133">Transmembrane helix</keyword>
<keyword evidence="1 4" id="KW-0812">Transmembrane</keyword>
<evidence type="ECO:0000313" key="5">
    <source>
        <dbReference type="EMBL" id="GAG77885.1"/>
    </source>
</evidence>
<dbReference type="GO" id="GO:0016020">
    <property type="term" value="C:membrane"/>
    <property type="evidence" value="ECO:0007669"/>
    <property type="project" value="InterPro"/>
</dbReference>
<feature type="transmembrane region" description="Helical" evidence="4">
    <location>
        <begin position="66"/>
        <end position="85"/>
    </location>
</feature>
<comment type="caution">
    <text evidence="5">The sequence shown here is derived from an EMBL/GenBank/DDBJ whole genome shotgun (WGS) entry which is preliminary data.</text>
</comment>